<accession>A0A517PL02</accession>
<sequence>MIENSLNVDLQTLVNEFNQLSCERLNDLLDLRDASPFSTAWLSARAEIPEGPPPTQLKEIFIAVSQATDQHEIASYVADDLELIFNAQQNQSDHPFVKQLAESYAQGHFPYQPGEPSKQENE</sequence>
<keyword evidence="2" id="KW-1185">Reference proteome</keyword>
<dbReference type="RefSeq" id="WP_145182304.1">
    <property type="nucleotide sequence ID" value="NZ_CP036266.1"/>
</dbReference>
<dbReference type="EMBL" id="CP036266">
    <property type="protein sequence ID" value="QDT20048.1"/>
    <property type="molecule type" value="Genomic_DNA"/>
</dbReference>
<evidence type="ECO:0000313" key="2">
    <source>
        <dbReference type="Proteomes" id="UP000320421"/>
    </source>
</evidence>
<organism evidence="1 2">
    <name type="scientific">Gimesia chilikensis</name>
    <dbReference type="NCBI Taxonomy" id="2605989"/>
    <lineage>
        <taxon>Bacteria</taxon>
        <taxon>Pseudomonadati</taxon>
        <taxon>Planctomycetota</taxon>
        <taxon>Planctomycetia</taxon>
        <taxon>Planctomycetales</taxon>
        <taxon>Planctomycetaceae</taxon>
        <taxon>Gimesia</taxon>
    </lineage>
</organism>
<name>A0A517PL02_9PLAN</name>
<dbReference type="Proteomes" id="UP000320421">
    <property type="component" value="Chromosome"/>
</dbReference>
<dbReference type="OrthoDB" id="6903468at2"/>
<protein>
    <submittedName>
        <fullName evidence="1">Uncharacterized protein</fullName>
    </submittedName>
</protein>
<evidence type="ECO:0000313" key="1">
    <source>
        <dbReference type="EMBL" id="QDT20048.1"/>
    </source>
</evidence>
<gene>
    <name evidence="1" type="ORF">HG66A1_18330</name>
</gene>
<dbReference type="AlphaFoldDB" id="A0A517PL02"/>
<proteinExistence type="predicted"/>
<reference evidence="1 2" key="1">
    <citation type="submission" date="2019-02" db="EMBL/GenBank/DDBJ databases">
        <title>Deep-cultivation of Planctomycetes and their phenomic and genomic characterization uncovers novel biology.</title>
        <authorList>
            <person name="Wiegand S."/>
            <person name="Jogler M."/>
            <person name="Boedeker C."/>
            <person name="Pinto D."/>
            <person name="Vollmers J."/>
            <person name="Rivas-Marin E."/>
            <person name="Kohn T."/>
            <person name="Peeters S.H."/>
            <person name="Heuer A."/>
            <person name="Rast P."/>
            <person name="Oberbeckmann S."/>
            <person name="Bunk B."/>
            <person name="Jeske O."/>
            <person name="Meyerdierks A."/>
            <person name="Storesund J.E."/>
            <person name="Kallscheuer N."/>
            <person name="Luecker S."/>
            <person name="Lage O.M."/>
            <person name="Pohl T."/>
            <person name="Merkel B.J."/>
            <person name="Hornburger P."/>
            <person name="Mueller R.-W."/>
            <person name="Bruemmer F."/>
            <person name="Labrenz M."/>
            <person name="Spormann A.M."/>
            <person name="Op den Camp H."/>
            <person name="Overmann J."/>
            <person name="Amann R."/>
            <person name="Jetten M.S.M."/>
            <person name="Mascher T."/>
            <person name="Medema M.H."/>
            <person name="Devos D.P."/>
            <person name="Kaster A.-K."/>
            <person name="Ovreas L."/>
            <person name="Rohde M."/>
            <person name="Galperin M.Y."/>
            <person name="Jogler C."/>
        </authorList>
    </citation>
    <scope>NUCLEOTIDE SEQUENCE [LARGE SCALE GENOMIC DNA]</scope>
    <source>
        <strain evidence="1 2">HG66A1</strain>
    </source>
</reference>